<dbReference type="InterPro" id="IPR036388">
    <property type="entry name" value="WH-like_DNA-bd_sf"/>
</dbReference>
<dbReference type="AlphaFoldDB" id="A0A3A1WIM2"/>
<comment type="caution">
    <text evidence="2">The sequence shown here is derived from an EMBL/GenBank/DDBJ whole genome shotgun (WGS) entry which is preliminary data.</text>
</comment>
<dbReference type="PANTHER" id="PTHR33164:SF43">
    <property type="entry name" value="HTH-TYPE TRANSCRIPTIONAL REPRESSOR YETL"/>
    <property type="match status" value="1"/>
</dbReference>
<dbReference type="GO" id="GO:0006950">
    <property type="term" value="P:response to stress"/>
    <property type="evidence" value="ECO:0007669"/>
    <property type="project" value="TreeGrafter"/>
</dbReference>
<keyword evidence="3" id="KW-1185">Reference proteome</keyword>
<dbReference type="PRINTS" id="PR00598">
    <property type="entry name" value="HTHMARR"/>
</dbReference>
<evidence type="ECO:0000259" key="1">
    <source>
        <dbReference type="PROSITE" id="PS50995"/>
    </source>
</evidence>
<proteinExistence type="predicted"/>
<dbReference type="GO" id="GO:0003700">
    <property type="term" value="F:DNA-binding transcription factor activity"/>
    <property type="evidence" value="ECO:0007669"/>
    <property type="project" value="InterPro"/>
</dbReference>
<dbReference type="InterPro" id="IPR000835">
    <property type="entry name" value="HTH_MarR-typ"/>
</dbReference>
<accession>A0A3A1WIM2</accession>
<dbReference type="SUPFAM" id="SSF46785">
    <property type="entry name" value="Winged helix' DNA-binding domain"/>
    <property type="match status" value="1"/>
</dbReference>
<name>A0A3A1WIM2_9HYPH</name>
<dbReference type="InterPro" id="IPR036390">
    <property type="entry name" value="WH_DNA-bd_sf"/>
</dbReference>
<dbReference type="PANTHER" id="PTHR33164">
    <property type="entry name" value="TRANSCRIPTIONAL REGULATOR, MARR FAMILY"/>
    <property type="match status" value="1"/>
</dbReference>
<sequence length="135" mass="15020">MSISKSTRAFLSLLLMELDLHPGQDQLLARVEPGVPVSVSALADQLSVRPSTVSKMLDRLMEKNLVERTAHSHDARRTMVMLTPAGRALRGRVATLWEKLEADLASAVAPERRENLLGSLREADELLTAKLRRLR</sequence>
<dbReference type="Pfam" id="PF01047">
    <property type="entry name" value="MarR"/>
    <property type="match status" value="1"/>
</dbReference>
<dbReference type="Proteomes" id="UP000265750">
    <property type="component" value="Unassembled WGS sequence"/>
</dbReference>
<dbReference type="Gene3D" id="1.10.10.10">
    <property type="entry name" value="Winged helix-like DNA-binding domain superfamily/Winged helix DNA-binding domain"/>
    <property type="match status" value="1"/>
</dbReference>
<reference evidence="3" key="1">
    <citation type="submission" date="2018-09" db="EMBL/GenBank/DDBJ databases">
        <authorList>
            <person name="Tuo L."/>
        </authorList>
    </citation>
    <scope>NUCLEOTIDE SEQUENCE [LARGE SCALE GENOMIC DNA]</scope>
    <source>
        <strain evidence="3">M2BS4Y-1</strain>
    </source>
</reference>
<dbReference type="InterPro" id="IPR039422">
    <property type="entry name" value="MarR/SlyA-like"/>
</dbReference>
<evidence type="ECO:0000313" key="2">
    <source>
        <dbReference type="EMBL" id="RIX99262.1"/>
    </source>
</evidence>
<protein>
    <submittedName>
        <fullName evidence="2">MarR family transcriptional regulator</fullName>
    </submittedName>
</protein>
<dbReference type="EMBL" id="QYRN01000008">
    <property type="protein sequence ID" value="RIX99262.1"/>
    <property type="molecule type" value="Genomic_DNA"/>
</dbReference>
<evidence type="ECO:0000313" key="3">
    <source>
        <dbReference type="Proteomes" id="UP000265750"/>
    </source>
</evidence>
<dbReference type="OrthoDB" id="7906080at2"/>
<dbReference type="PROSITE" id="PS50995">
    <property type="entry name" value="HTH_MARR_2"/>
    <property type="match status" value="1"/>
</dbReference>
<feature type="domain" description="HTH marR-type" evidence="1">
    <location>
        <begin position="1"/>
        <end position="125"/>
    </location>
</feature>
<organism evidence="2 3">
    <name type="scientific">Aureimonas flava</name>
    <dbReference type="NCBI Taxonomy" id="2320271"/>
    <lineage>
        <taxon>Bacteria</taxon>
        <taxon>Pseudomonadati</taxon>
        <taxon>Pseudomonadota</taxon>
        <taxon>Alphaproteobacteria</taxon>
        <taxon>Hyphomicrobiales</taxon>
        <taxon>Aurantimonadaceae</taxon>
        <taxon>Aureimonas</taxon>
    </lineage>
</organism>
<dbReference type="SMART" id="SM00347">
    <property type="entry name" value="HTH_MARR"/>
    <property type="match status" value="1"/>
</dbReference>
<gene>
    <name evidence="2" type="ORF">D3218_14885</name>
</gene>